<evidence type="ECO:0000313" key="3">
    <source>
        <dbReference type="Proteomes" id="UP001312865"/>
    </source>
</evidence>
<feature type="transmembrane region" description="Helical" evidence="1">
    <location>
        <begin position="33"/>
        <end position="51"/>
    </location>
</feature>
<dbReference type="RefSeq" id="WP_336585814.1">
    <property type="nucleotide sequence ID" value="NZ_JBBAXC010000003.1"/>
</dbReference>
<dbReference type="Pfam" id="PF06691">
    <property type="entry name" value="DUF1189"/>
    <property type="match status" value="1"/>
</dbReference>
<keyword evidence="1" id="KW-0812">Transmembrane</keyword>
<accession>A0ABU8HAM8</accession>
<evidence type="ECO:0000313" key="2">
    <source>
        <dbReference type="EMBL" id="MEI5906381.1"/>
    </source>
</evidence>
<proteinExistence type="predicted"/>
<dbReference type="InterPro" id="IPR009574">
    <property type="entry name" value="DUF1189"/>
</dbReference>
<keyword evidence="3" id="KW-1185">Reference proteome</keyword>
<sequence length="263" mass="29908">MKENKKSFIQKVRYSVSSPNQFQNMATEGVGRAVLYLLLLTFTIGLFFAIIQSYKFTNLIDGFIDEIESELPDFTLNNGELNVEGDQQVIIEDEGTIIIIDDAENIDIDLMRAEIQTYDSALFILKDRIINKSNFVIDEFKYKDFGNFSLDKQSILDFLPLIKWLSLLIGFIIITWFFVSKLILGLLYALIGLIIAAILNKKLSYGILYAIGIYAITAPTILDVFASLFGGYLPWYAFFIITMVYMGIAINKWGTIDQDTVTK</sequence>
<feature type="transmembrane region" description="Helical" evidence="1">
    <location>
        <begin position="207"/>
        <end position="229"/>
    </location>
</feature>
<feature type="transmembrane region" description="Helical" evidence="1">
    <location>
        <begin position="235"/>
        <end position="254"/>
    </location>
</feature>
<evidence type="ECO:0000256" key="1">
    <source>
        <dbReference type="SAM" id="Phobius"/>
    </source>
</evidence>
<name>A0ABU8HAM8_9BACI</name>
<comment type="caution">
    <text evidence="2">The sequence shown here is derived from an EMBL/GenBank/DDBJ whole genome shotgun (WGS) entry which is preliminary data.</text>
</comment>
<keyword evidence="1" id="KW-1133">Transmembrane helix</keyword>
<gene>
    <name evidence="2" type="ORF">WAK64_04850</name>
</gene>
<dbReference type="Proteomes" id="UP001312865">
    <property type="component" value="Unassembled WGS sequence"/>
</dbReference>
<protein>
    <submittedName>
        <fullName evidence="2">DUF1189 domain-containing protein</fullName>
    </submittedName>
</protein>
<dbReference type="EMBL" id="JBBAXC010000003">
    <property type="protein sequence ID" value="MEI5906381.1"/>
    <property type="molecule type" value="Genomic_DNA"/>
</dbReference>
<organism evidence="2 3">
    <name type="scientific">Bacillus spongiae</name>
    <dbReference type="NCBI Taxonomy" id="2683610"/>
    <lineage>
        <taxon>Bacteria</taxon>
        <taxon>Bacillati</taxon>
        <taxon>Bacillota</taxon>
        <taxon>Bacilli</taxon>
        <taxon>Bacillales</taxon>
        <taxon>Bacillaceae</taxon>
        <taxon>Bacillus</taxon>
    </lineage>
</organism>
<reference evidence="2 3" key="1">
    <citation type="journal article" date="2018" name="J. Microbiol.">
        <title>Bacillus spongiae sp. nov., isolated from sponge of Jeju Island.</title>
        <authorList>
            <person name="Lee G.E."/>
            <person name="Im W.T."/>
            <person name="Park J.S."/>
        </authorList>
    </citation>
    <scope>NUCLEOTIDE SEQUENCE [LARGE SCALE GENOMIC DNA]</scope>
    <source>
        <strain evidence="2 3">135PIL107-10</strain>
    </source>
</reference>
<keyword evidence="1" id="KW-0472">Membrane</keyword>